<sequence length="946" mass="109125">MSHPTRFLQSLALRCKEQFEENCGALHVIFPNKRAGLYFASYLAEYYDKPVWSPVITSFESFVEEQQDKKLADELQLSFILYKAYKILVPSAEPFDAFLPWGEMILKDFNDIDNYLVETEHIFSVIKSQKELDDSFQFLSEEDKKIIQGFWQGFLPEPDKKQTEFIKTWSILDRLYVQFNELLAEQNLIYKGRLFRDFCEQNDVLEQRQVWFAGFNALTKAEEQIIKGCLAGGNSDIFWEIDQYYYQNEFQEAGLFFRAYGQDDVLGPSIKRDVIEQLNSPDKRIELVSAPLKMGQIMAANQKLDELAASPEGLKDTLVILADESYLPNLLDKLPASVSKVNVTMGWSIGHARFYILMQKIIALKLSLTHHQNRQLNYKEILSILAFNDLLGIDKASVDAFVAHSTENNRFYFSLQEVEVLLPVLSQLLRPTDETNEFLQILVDYIHGLDMSQLQELDKSVAVALHATFKRLAQASEQYQVALQMVSLLRLFKKLGNTIKLPFTGEIDGGLQVMGILETRNLSFTNVLILGMNEGSWPKDSSQSSFVPYNIRKAFDLPTTEHQDAMQAYLFYRLLHSTENLWVTYNNITEFNKNGELSRYIQQLKHESAIQFAEASVMTHVQAEPAHEITKTKEGEALVQLKRYLLGSENPRRLSPSALNTYIDCSLKFYFKYIEEIYEPKEIKEDIDPSLLGNLLHTAMEYLYEGTTELTTDTIATLENEIETAVKSSFVFHKLEVGEGQRTIGRQLIVLEVVKKFVVEILRADGRYAPFDILALESTDYLVDYPIETMEGSAKVALKGVIDRVDQKNQHIRIVDYKSGRDERDFSGIPELIDGDSANRNKAVFQLFYYAMLYKENHPDSQLPIQPLMYNSKDLYQRDFDGQIRQKKGTDRKARTIMNYQEVEEEFREVLEGLLTEIFNTSVNFTQTDDTKKCQYCPYIQICRRA</sequence>
<dbReference type="AlphaFoldDB" id="A0A1M6KYT8"/>
<dbReference type="Proteomes" id="UP000184474">
    <property type="component" value="Unassembled WGS sequence"/>
</dbReference>
<keyword evidence="3" id="KW-1185">Reference proteome</keyword>
<dbReference type="Gene3D" id="3.40.50.300">
    <property type="entry name" value="P-loop containing nucleotide triphosphate hydrolases"/>
    <property type="match status" value="1"/>
</dbReference>
<dbReference type="InterPro" id="IPR038726">
    <property type="entry name" value="PDDEXK_AddAB-type"/>
</dbReference>
<accession>A0A1M6KYT8</accession>
<dbReference type="SUPFAM" id="SSF52540">
    <property type="entry name" value="P-loop containing nucleoside triphosphate hydrolases"/>
    <property type="match status" value="1"/>
</dbReference>
<evidence type="ECO:0000313" key="3">
    <source>
        <dbReference type="Proteomes" id="UP000184474"/>
    </source>
</evidence>
<dbReference type="RefSeq" id="WP_139280882.1">
    <property type="nucleotide sequence ID" value="NZ_FRAA01000001.1"/>
</dbReference>
<organism evidence="2 3">
    <name type="scientific">Reichenbachiella agariperforans</name>
    <dbReference type="NCBI Taxonomy" id="156994"/>
    <lineage>
        <taxon>Bacteria</taxon>
        <taxon>Pseudomonadati</taxon>
        <taxon>Bacteroidota</taxon>
        <taxon>Cytophagia</taxon>
        <taxon>Cytophagales</taxon>
        <taxon>Reichenbachiellaceae</taxon>
        <taxon>Reichenbachiella</taxon>
    </lineage>
</organism>
<dbReference type="SUPFAM" id="SSF52980">
    <property type="entry name" value="Restriction endonuclease-like"/>
    <property type="match status" value="1"/>
</dbReference>
<dbReference type="InterPro" id="IPR011335">
    <property type="entry name" value="Restrct_endonuc-II-like"/>
</dbReference>
<proteinExistence type="predicted"/>
<feature type="domain" description="PD-(D/E)XK endonuclease-like" evidence="1">
    <location>
        <begin position="653"/>
        <end position="944"/>
    </location>
</feature>
<dbReference type="InterPro" id="IPR011604">
    <property type="entry name" value="PDDEXK-like_dom_sf"/>
</dbReference>
<dbReference type="STRING" id="156994.SAMN04488028_101761"/>
<protein>
    <submittedName>
        <fullName evidence="2">Exodeoxyribonuclease V, gamma subunit</fullName>
    </submittedName>
</protein>
<dbReference type="Gene3D" id="3.90.320.10">
    <property type="match status" value="1"/>
</dbReference>
<dbReference type="InterPro" id="IPR027417">
    <property type="entry name" value="P-loop_NTPase"/>
</dbReference>
<gene>
    <name evidence="2" type="ORF">SAMN04488028_101761</name>
</gene>
<dbReference type="Pfam" id="PF12705">
    <property type="entry name" value="PDDEXK_1"/>
    <property type="match status" value="1"/>
</dbReference>
<evidence type="ECO:0000313" key="2">
    <source>
        <dbReference type="EMBL" id="SHJ64173.1"/>
    </source>
</evidence>
<dbReference type="EMBL" id="FRAA01000001">
    <property type="protein sequence ID" value="SHJ64173.1"/>
    <property type="molecule type" value="Genomic_DNA"/>
</dbReference>
<evidence type="ECO:0000259" key="1">
    <source>
        <dbReference type="Pfam" id="PF12705"/>
    </source>
</evidence>
<name>A0A1M6KYT8_REIAG</name>
<reference evidence="3" key="1">
    <citation type="submission" date="2016-11" db="EMBL/GenBank/DDBJ databases">
        <authorList>
            <person name="Varghese N."/>
            <person name="Submissions S."/>
        </authorList>
    </citation>
    <scope>NUCLEOTIDE SEQUENCE [LARGE SCALE GENOMIC DNA]</scope>
    <source>
        <strain evidence="3">DSM 26134</strain>
    </source>
</reference>